<dbReference type="EMBL" id="JACHFZ010000001">
    <property type="protein sequence ID" value="MBB5290687.1"/>
    <property type="molecule type" value="Genomic_DNA"/>
</dbReference>
<organism evidence="5 6">
    <name type="scientific">Brevundimonas basaltis</name>
    <dbReference type="NCBI Taxonomy" id="472166"/>
    <lineage>
        <taxon>Bacteria</taxon>
        <taxon>Pseudomonadati</taxon>
        <taxon>Pseudomonadota</taxon>
        <taxon>Alphaproteobacteria</taxon>
        <taxon>Caulobacterales</taxon>
        <taxon>Caulobacteraceae</taxon>
        <taxon>Brevundimonas</taxon>
    </lineage>
</organism>
<dbReference type="SMART" id="SM00342">
    <property type="entry name" value="HTH_ARAC"/>
    <property type="match status" value="1"/>
</dbReference>
<evidence type="ECO:0000256" key="2">
    <source>
        <dbReference type="ARBA" id="ARBA00023125"/>
    </source>
</evidence>
<dbReference type="PANTHER" id="PTHR46796">
    <property type="entry name" value="HTH-TYPE TRANSCRIPTIONAL ACTIVATOR RHAS-RELATED"/>
    <property type="match status" value="1"/>
</dbReference>
<evidence type="ECO:0000313" key="5">
    <source>
        <dbReference type="EMBL" id="MBB5290687.1"/>
    </source>
</evidence>
<evidence type="ECO:0000313" key="6">
    <source>
        <dbReference type="Proteomes" id="UP000566663"/>
    </source>
</evidence>
<protein>
    <submittedName>
        <fullName evidence="5">AraC-like DNA-binding protein</fullName>
    </submittedName>
</protein>
<accession>A0A7W8HXC2</accession>
<evidence type="ECO:0000256" key="1">
    <source>
        <dbReference type="ARBA" id="ARBA00023015"/>
    </source>
</evidence>
<dbReference type="InterPro" id="IPR018060">
    <property type="entry name" value="HTH_AraC"/>
</dbReference>
<dbReference type="PROSITE" id="PS01124">
    <property type="entry name" value="HTH_ARAC_FAMILY_2"/>
    <property type="match status" value="1"/>
</dbReference>
<comment type="caution">
    <text evidence="5">The sequence shown here is derived from an EMBL/GenBank/DDBJ whole genome shotgun (WGS) entry which is preliminary data.</text>
</comment>
<dbReference type="RefSeq" id="WP_183251479.1">
    <property type="nucleotide sequence ID" value="NZ_BAAAFF010000003.1"/>
</dbReference>
<dbReference type="InterPro" id="IPR009057">
    <property type="entry name" value="Homeodomain-like_sf"/>
</dbReference>
<reference evidence="5 6" key="1">
    <citation type="submission" date="2020-08" db="EMBL/GenBank/DDBJ databases">
        <title>Genomic Encyclopedia of Type Strains, Phase IV (KMG-IV): sequencing the most valuable type-strain genomes for metagenomic binning, comparative biology and taxonomic classification.</title>
        <authorList>
            <person name="Goeker M."/>
        </authorList>
    </citation>
    <scope>NUCLEOTIDE SEQUENCE [LARGE SCALE GENOMIC DNA]</scope>
    <source>
        <strain evidence="5 6">DSM 25335</strain>
    </source>
</reference>
<gene>
    <name evidence="5" type="ORF">HNQ67_000183</name>
</gene>
<dbReference type="PROSITE" id="PS00041">
    <property type="entry name" value="HTH_ARAC_FAMILY_1"/>
    <property type="match status" value="1"/>
</dbReference>
<dbReference type="InterPro" id="IPR050204">
    <property type="entry name" value="AraC_XylS_family_regulators"/>
</dbReference>
<keyword evidence="3" id="KW-0804">Transcription</keyword>
<dbReference type="PANTHER" id="PTHR46796:SF2">
    <property type="entry name" value="TRANSCRIPTIONAL REGULATORY PROTEIN"/>
    <property type="match status" value="1"/>
</dbReference>
<evidence type="ECO:0000256" key="3">
    <source>
        <dbReference type="ARBA" id="ARBA00023163"/>
    </source>
</evidence>
<evidence type="ECO:0000259" key="4">
    <source>
        <dbReference type="PROSITE" id="PS01124"/>
    </source>
</evidence>
<dbReference type="InterPro" id="IPR014710">
    <property type="entry name" value="RmlC-like_jellyroll"/>
</dbReference>
<dbReference type="Proteomes" id="UP000566663">
    <property type="component" value="Unassembled WGS sequence"/>
</dbReference>
<keyword evidence="6" id="KW-1185">Reference proteome</keyword>
<dbReference type="SUPFAM" id="SSF46689">
    <property type="entry name" value="Homeodomain-like"/>
    <property type="match status" value="1"/>
</dbReference>
<feature type="domain" description="HTH araC/xylS-type" evidence="4">
    <location>
        <begin position="146"/>
        <end position="235"/>
    </location>
</feature>
<dbReference type="AlphaFoldDB" id="A0A7W8HXC2"/>
<keyword evidence="1" id="KW-0805">Transcription regulation</keyword>
<sequence>MSVSVTLEASTGRRLVLTHYAPGEECRPHRHDWAQVSLLLAGGYVEDSDEGRARADGPGLSAKPARFEHQNRFGDGGALILSLNLESIAPERYAVARPAAAGRDTLRRMSAGETGMAVLAGHLPGEPSSSLVAPGPWLQQAHDRLLAEPGMSVAALARSCGLHPVRFARLFREAFAQSPTAARQNRRAAHAVDRLVRSGAPLAEIAAAEGFADQAHLSRAIARATGWNPGRLRRLFIAA</sequence>
<dbReference type="Pfam" id="PF12833">
    <property type="entry name" value="HTH_18"/>
    <property type="match status" value="1"/>
</dbReference>
<dbReference type="InterPro" id="IPR018062">
    <property type="entry name" value="HTH_AraC-typ_CS"/>
</dbReference>
<dbReference type="GO" id="GO:0003700">
    <property type="term" value="F:DNA-binding transcription factor activity"/>
    <property type="evidence" value="ECO:0007669"/>
    <property type="project" value="InterPro"/>
</dbReference>
<keyword evidence="2 5" id="KW-0238">DNA-binding</keyword>
<dbReference type="Gene3D" id="1.10.10.60">
    <property type="entry name" value="Homeodomain-like"/>
    <property type="match status" value="1"/>
</dbReference>
<dbReference type="GO" id="GO:0043565">
    <property type="term" value="F:sequence-specific DNA binding"/>
    <property type="evidence" value="ECO:0007669"/>
    <property type="project" value="InterPro"/>
</dbReference>
<proteinExistence type="predicted"/>
<name>A0A7W8HXC2_9CAUL</name>
<dbReference type="Gene3D" id="2.60.120.10">
    <property type="entry name" value="Jelly Rolls"/>
    <property type="match status" value="1"/>
</dbReference>